<sequence length="924" mass="100413">MDTMPGCSYDSIKDLNSRISHSHSKKVIKHALRQQAKRRRKNTTIASGNSAPLPRIVVKSLPPQQEDKDFKDTSNSVSPKPATMREVLASIPGFSIKPRKRSNKKLSAAAQLEQTKEGCIDLETPDSILVNTNLRALLNKHTFSSLPPLYQYKLVQLLPDVDRAGVAGQPDVSLRLSTSGLNNEFFARACLEWRERLAEGEFTPENQQKLKAEAEKEMSRLDPWKLKHFEPIWGEKHEPATDTTPLLLSSPARPSLKTTIKLRPSTSASGRHSKIVPSLTRRLRTVGAVTRAITSYRVREEADSTAEETPTPAEKRPAEQTDENGEEKEVHKKLRPLPSPAAENLEETDAGTDATSRDMNVDECVLEDNAETEVTAAAEEEETAAAGEAATEEAVKDEAADITETETMVQEASNEDSDVWTELVKSEVNDEYKVDAEVSESAECEMKLVESSSDASVKDEENGSETGKTYFSNEHDKSEVIDVNCESNREFSESENKTMDNTDDDDDEVQTIESHTVSDVRPVVNDVDVSERSDVNAENRTDSEEWKDRDEADHDSSMVQEMAVVSDSDNMTYEPNAVPEHDVIHESAILDSTGFVLKGECAVQDNGNSKDCETKTAVEVSTEVGSMSDHEDSKADEEEDNEEVQAAALIAAVEAEECCWDVVDSTEKLLAEVPIVALEAVPVPVPVPVAVPVTLAVVEEGEAVEEVEVIPMQEELEVRLEEGTFPVAPDDALSMDWPYAMKMDSAIVAAALDDTGDGTSSTMKSAQAQYPEYSTSQAVKLELEVTLTPEAMTSADSLVTSTVGGSQHNTAASSAPPTVSKANVATVIPPTTIVCLPSAVSTPNLINHTQLSSCLNAPTSSNVVSSSLTKTAAVASSSAVPYLALSSNTPVRALPTQLPKSQTKAKPRDSSQVINSFIFIYLSE</sequence>
<dbReference type="InterPro" id="IPR024811">
    <property type="entry name" value="ASX/ASX-like"/>
</dbReference>
<evidence type="ECO:0000313" key="11">
    <source>
        <dbReference type="Proteomes" id="UP001148838"/>
    </source>
</evidence>
<feature type="compositionally biased region" description="Basic and acidic residues" evidence="8">
    <location>
        <begin position="487"/>
        <end position="500"/>
    </location>
</feature>
<evidence type="ECO:0000256" key="3">
    <source>
        <dbReference type="ARBA" id="ARBA00022771"/>
    </source>
</evidence>
<feature type="region of interest" description="Disordered" evidence="8">
    <location>
        <begin position="619"/>
        <end position="640"/>
    </location>
</feature>
<evidence type="ECO:0000256" key="6">
    <source>
        <dbReference type="ARBA" id="ARBA00023163"/>
    </source>
</evidence>
<keyword evidence="4" id="KW-0862">Zinc</keyword>
<evidence type="ECO:0000259" key="9">
    <source>
        <dbReference type="PROSITE" id="PS51916"/>
    </source>
</evidence>
<accession>A0ABQ8SBH4</accession>
<feature type="region of interest" description="Disordered" evidence="8">
    <location>
        <begin position="297"/>
        <end position="418"/>
    </location>
</feature>
<comment type="caution">
    <text evidence="10">The sequence shown here is derived from an EMBL/GenBank/DDBJ whole genome shotgun (WGS) entry which is preliminary data.</text>
</comment>
<dbReference type="Proteomes" id="UP001148838">
    <property type="component" value="Unassembled WGS sequence"/>
</dbReference>
<dbReference type="PANTHER" id="PTHR13578">
    <property type="entry name" value="ADDITIONAL SEX COMBS LIKE PROTEIN ASXL"/>
    <property type="match status" value="1"/>
</dbReference>
<proteinExistence type="predicted"/>
<feature type="region of interest" description="Disordered" evidence="8">
    <location>
        <begin position="436"/>
        <end position="557"/>
    </location>
</feature>
<keyword evidence="3" id="KW-0863">Zinc-finger</keyword>
<evidence type="ECO:0000256" key="1">
    <source>
        <dbReference type="ARBA" id="ARBA00004123"/>
    </source>
</evidence>
<keyword evidence="11" id="KW-1185">Reference proteome</keyword>
<keyword evidence="7" id="KW-0539">Nucleus</keyword>
<dbReference type="Pfam" id="PF13919">
    <property type="entry name" value="ASXH"/>
    <property type="match status" value="1"/>
</dbReference>
<dbReference type="PANTHER" id="PTHR13578:SF20">
    <property type="entry name" value="POLYCOMB PROTEIN ASX"/>
    <property type="match status" value="1"/>
</dbReference>
<feature type="region of interest" description="Disordered" evidence="8">
    <location>
        <begin position="61"/>
        <end position="80"/>
    </location>
</feature>
<feature type="compositionally biased region" description="Basic residues" evidence="8">
    <location>
        <begin position="32"/>
        <end position="42"/>
    </location>
</feature>
<feature type="region of interest" description="Disordered" evidence="8">
    <location>
        <begin position="32"/>
        <end position="55"/>
    </location>
</feature>
<dbReference type="PROSITE" id="PS51916">
    <property type="entry name" value="DEUBAD"/>
    <property type="match status" value="1"/>
</dbReference>
<feature type="compositionally biased region" description="Basic and acidic residues" evidence="8">
    <location>
        <begin position="529"/>
        <end position="556"/>
    </location>
</feature>
<name>A0ABQ8SBH4_PERAM</name>
<keyword evidence="5" id="KW-0805">Transcription regulation</keyword>
<keyword evidence="2" id="KW-0479">Metal-binding</keyword>
<evidence type="ECO:0000313" key="10">
    <source>
        <dbReference type="EMBL" id="KAJ4431429.1"/>
    </source>
</evidence>
<feature type="domain" description="DEUBAD" evidence="9">
    <location>
        <begin position="125"/>
        <end position="238"/>
    </location>
</feature>
<dbReference type="InterPro" id="IPR028020">
    <property type="entry name" value="ASX_DEUBAD_dom"/>
</dbReference>
<gene>
    <name evidence="10" type="ORF">ANN_20026</name>
</gene>
<evidence type="ECO:0000256" key="7">
    <source>
        <dbReference type="ARBA" id="ARBA00023242"/>
    </source>
</evidence>
<keyword evidence="6" id="KW-0804">Transcription</keyword>
<protein>
    <recommendedName>
        <fullName evidence="9">DEUBAD domain-containing protein</fullName>
    </recommendedName>
</protein>
<evidence type="ECO:0000256" key="2">
    <source>
        <dbReference type="ARBA" id="ARBA00022723"/>
    </source>
</evidence>
<reference evidence="10 11" key="1">
    <citation type="journal article" date="2022" name="Allergy">
        <title>Genome assembly and annotation of Periplaneta americana reveal a comprehensive cockroach allergen profile.</title>
        <authorList>
            <person name="Wang L."/>
            <person name="Xiong Q."/>
            <person name="Saelim N."/>
            <person name="Wang L."/>
            <person name="Nong W."/>
            <person name="Wan A.T."/>
            <person name="Shi M."/>
            <person name="Liu X."/>
            <person name="Cao Q."/>
            <person name="Hui J.H.L."/>
            <person name="Sookrung N."/>
            <person name="Leung T.F."/>
            <person name="Tungtrongchitr A."/>
            <person name="Tsui S.K.W."/>
        </authorList>
    </citation>
    <scope>NUCLEOTIDE SEQUENCE [LARGE SCALE GENOMIC DNA]</scope>
    <source>
        <strain evidence="10">PWHHKU_190912</strain>
    </source>
</reference>
<dbReference type="InterPro" id="IPR044867">
    <property type="entry name" value="DEUBAD_dom"/>
</dbReference>
<evidence type="ECO:0000256" key="5">
    <source>
        <dbReference type="ARBA" id="ARBA00023015"/>
    </source>
</evidence>
<feature type="compositionally biased region" description="Acidic residues" evidence="8">
    <location>
        <begin position="501"/>
        <end position="510"/>
    </location>
</feature>
<evidence type="ECO:0000256" key="8">
    <source>
        <dbReference type="SAM" id="MobiDB-lite"/>
    </source>
</evidence>
<dbReference type="EMBL" id="JAJSOF020000031">
    <property type="protein sequence ID" value="KAJ4431429.1"/>
    <property type="molecule type" value="Genomic_DNA"/>
</dbReference>
<comment type="subcellular location">
    <subcellularLocation>
        <location evidence="1">Nucleus</location>
    </subcellularLocation>
</comment>
<evidence type="ECO:0000256" key="4">
    <source>
        <dbReference type="ARBA" id="ARBA00022833"/>
    </source>
</evidence>
<organism evidence="10 11">
    <name type="scientific">Periplaneta americana</name>
    <name type="common">American cockroach</name>
    <name type="synonym">Blatta americana</name>
    <dbReference type="NCBI Taxonomy" id="6978"/>
    <lineage>
        <taxon>Eukaryota</taxon>
        <taxon>Metazoa</taxon>
        <taxon>Ecdysozoa</taxon>
        <taxon>Arthropoda</taxon>
        <taxon>Hexapoda</taxon>
        <taxon>Insecta</taxon>
        <taxon>Pterygota</taxon>
        <taxon>Neoptera</taxon>
        <taxon>Polyneoptera</taxon>
        <taxon>Dictyoptera</taxon>
        <taxon>Blattodea</taxon>
        <taxon>Blattoidea</taxon>
        <taxon>Blattidae</taxon>
        <taxon>Blattinae</taxon>
        <taxon>Periplaneta</taxon>
    </lineage>
</organism>